<accession>A0A4Q2UQF8</accession>
<gene>
    <name evidence="2" type="ORF">EQG79_14915</name>
</gene>
<feature type="transmembrane region" description="Helical" evidence="1">
    <location>
        <begin position="196"/>
        <end position="224"/>
    </location>
</feature>
<feature type="transmembrane region" description="Helical" evidence="1">
    <location>
        <begin position="12"/>
        <end position="30"/>
    </location>
</feature>
<feature type="transmembrane region" description="Helical" evidence="1">
    <location>
        <begin position="114"/>
        <end position="139"/>
    </location>
</feature>
<feature type="transmembrane region" description="Helical" evidence="1">
    <location>
        <begin position="276"/>
        <end position="294"/>
    </location>
</feature>
<name>A0A4Q2UQF8_9BACT</name>
<keyword evidence="3" id="KW-1185">Reference proteome</keyword>
<dbReference type="EMBL" id="SBLB01000003">
    <property type="protein sequence ID" value="RYC69880.1"/>
    <property type="molecule type" value="Genomic_DNA"/>
</dbReference>
<dbReference type="Proteomes" id="UP000290407">
    <property type="component" value="Unassembled WGS sequence"/>
</dbReference>
<feature type="transmembrane region" description="Helical" evidence="1">
    <location>
        <begin position="83"/>
        <end position="102"/>
    </location>
</feature>
<sequence>MTGTHASGQRLYRLLVSFVFTLLVFNRWVVYNTPLDGLDGSWAIALHLARAAGLDYGTDFIFTYGPLGWYTTRLPIAVESWEIVLLDLVYVFHVYIIIWFVLGNQFSWLRYGIVAGLVTLHTLAAGTEIPFVFYFFVLAYLGYYQRTRRAWLLVGASVIAILSFYMKANVGLVSLGSLVIYALIQRLTGEMTSRHLLISMSSMAGLLALSVVLLPVQLGPYLVAQWHLIDSYNDVMYLVQNKRAILVSLLILGLSIGALSWPLYQLLKRGQLPGFLRREGVLFGLVALQLFVLFKESFVRADAGHIGFFYKYGLLPFTILALFSAHSSVRRWAVLPMILLALAAPKLVAYNWDSSFPYRWVSQAFSYGQDVWNPVRPSLVTNRMGFPVSWLNRLNQKRVDIMPADVALLYHHKLRYTPRPIMQTYQVTDAYLDSLNAAYYGSARAADYVVIAWDAIDGRDPFNDEPATKLALRTHYAVVDQQGDWLLLGKKPIRQTDYKAPFRTQVAQIGHSVPVRPADGCWQRWQIDCRYRPMGALQRLLFQPPSLHVELTYRSGQRDTFRTAIPLLKGGLLIGPHPRNLTNMSHFLQRRDQHLPGLASIRLLADTSLFYPTVHVRQYPLNLSGNGQPDYAD</sequence>
<keyword evidence="1" id="KW-0812">Transmembrane</keyword>
<keyword evidence="1" id="KW-0472">Membrane</keyword>
<organism evidence="2 3">
    <name type="scientific">Spirosoma sordidisoli</name>
    <dbReference type="NCBI Taxonomy" id="2502893"/>
    <lineage>
        <taxon>Bacteria</taxon>
        <taxon>Pseudomonadati</taxon>
        <taxon>Bacteroidota</taxon>
        <taxon>Cytophagia</taxon>
        <taxon>Cytophagales</taxon>
        <taxon>Cytophagaceae</taxon>
        <taxon>Spirosoma</taxon>
    </lineage>
</organism>
<protein>
    <submittedName>
        <fullName evidence="2">Uncharacterized protein</fullName>
    </submittedName>
</protein>
<reference evidence="2 3" key="1">
    <citation type="submission" date="2019-01" db="EMBL/GenBank/DDBJ databases">
        <title>Spirosoma flava sp. nov., a propanil-degrading bacterium isolated from herbicide-contaminated soil.</title>
        <authorList>
            <person name="Zhang L."/>
            <person name="Jiang J.-D."/>
        </authorList>
    </citation>
    <scope>NUCLEOTIDE SEQUENCE [LARGE SCALE GENOMIC DNA]</scope>
    <source>
        <strain evidence="2 3">TY50</strain>
    </source>
</reference>
<dbReference type="RefSeq" id="WP_077919807.1">
    <property type="nucleotide sequence ID" value="NZ_SBLB01000003.1"/>
</dbReference>
<comment type="caution">
    <text evidence="2">The sequence shown here is derived from an EMBL/GenBank/DDBJ whole genome shotgun (WGS) entry which is preliminary data.</text>
</comment>
<evidence type="ECO:0000313" key="3">
    <source>
        <dbReference type="Proteomes" id="UP000290407"/>
    </source>
</evidence>
<feature type="transmembrane region" description="Helical" evidence="1">
    <location>
        <begin position="306"/>
        <end position="325"/>
    </location>
</feature>
<evidence type="ECO:0000313" key="2">
    <source>
        <dbReference type="EMBL" id="RYC69880.1"/>
    </source>
</evidence>
<feature type="transmembrane region" description="Helical" evidence="1">
    <location>
        <begin position="151"/>
        <end position="184"/>
    </location>
</feature>
<feature type="transmembrane region" description="Helical" evidence="1">
    <location>
        <begin position="244"/>
        <end position="264"/>
    </location>
</feature>
<proteinExistence type="predicted"/>
<evidence type="ECO:0000256" key="1">
    <source>
        <dbReference type="SAM" id="Phobius"/>
    </source>
</evidence>
<dbReference type="AlphaFoldDB" id="A0A4Q2UQF8"/>
<keyword evidence="1" id="KW-1133">Transmembrane helix</keyword>